<evidence type="ECO:0000313" key="1">
    <source>
        <dbReference type="EMBL" id="JAE33711.1"/>
    </source>
</evidence>
<organism evidence="1">
    <name type="scientific">Arundo donax</name>
    <name type="common">Giant reed</name>
    <name type="synonym">Donax arundinaceus</name>
    <dbReference type="NCBI Taxonomy" id="35708"/>
    <lineage>
        <taxon>Eukaryota</taxon>
        <taxon>Viridiplantae</taxon>
        <taxon>Streptophyta</taxon>
        <taxon>Embryophyta</taxon>
        <taxon>Tracheophyta</taxon>
        <taxon>Spermatophyta</taxon>
        <taxon>Magnoliopsida</taxon>
        <taxon>Liliopsida</taxon>
        <taxon>Poales</taxon>
        <taxon>Poaceae</taxon>
        <taxon>PACMAD clade</taxon>
        <taxon>Arundinoideae</taxon>
        <taxon>Arundineae</taxon>
        <taxon>Arundo</taxon>
    </lineage>
</organism>
<reference evidence="1" key="2">
    <citation type="journal article" date="2015" name="Data Brief">
        <title>Shoot transcriptome of the giant reed, Arundo donax.</title>
        <authorList>
            <person name="Barrero R.A."/>
            <person name="Guerrero F.D."/>
            <person name="Moolhuijzen P."/>
            <person name="Goolsby J.A."/>
            <person name="Tidwell J."/>
            <person name="Bellgard S.E."/>
            <person name="Bellgard M.I."/>
        </authorList>
    </citation>
    <scope>NUCLEOTIDE SEQUENCE</scope>
    <source>
        <tissue evidence="1">Shoot tissue taken approximately 20 cm above the soil surface</tissue>
    </source>
</reference>
<protein>
    <submittedName>
        <fullName evidence="1">Uncharacterized protein</fullName>
    </submittedName>
</protein>
<dbReference type="AlphaFoldDB" id="A0A0A9HFS6"/>
<sequence>MICESAKCTAWPSNISQESGCKLSSCQRCLSNYFHNFFLHACSRFDLMSRFAICFLSS</sequence>
<accession>A0A0A9HFS6</accession>
<reference evidence="1" key="1">
    <citation type="submission" date="2014-09" db="EMBL/GenBank/DDBJ databases">
        <authorList>
            <person name="Magalhaes I.L.F."/>
            <person name="Oliveira U."/>
            <person name="Santos F.R."/>
            <person name="Vidigal T.H.D.A."/>
            <person name="Brescovit A.D."/>
            <person name="Santos A.J."/>
        </authorList>
    </citation>
    <scope>NUCLEOTIDE SEQUENCE</scope>
    <source>
        <tissue evidence="1">Shoot tissue taken approximately 20 cm above the soil surface</tissue>
    </source>
</reference>
<dbReference type="EMBL" id="GBRH01164185">
    <property type="protein sequence ID" value="JAE33711.1"/>
    <property type="molecule type" value="Transcribed_RNA"/>
</dbReference>
<proteinExistence type="predicted"/>
<name>A0A0A9HFS6_ARUDO</name>